<protein>
    <submittedName>
        <fullName evidence="2">Uncharacterized protein</fullName>
    </submittedName>
</protein>
<reference evidence="2 3" key="1">
    <citation type="journal article" date="2023" name="Sci. Data">
        <title>Genome assembly of the Korean intertidal mud-creeper Batillaria attramentaria.</title>
        <authorList>
            <person name="Patra A.K."/>
            <person name="Ho P.T."/>
            <person name="Jun S."/>
            <person name="Lee S.J."/>
            <person name="Kim Y."/>
            <person name="Won Y.J."/>
        </authorList>
    </citation>
    <scope>NUCLEOTIDE SEQUENCE [LARGE SCALE GENOMIC DNA]</scope>
    <source>
        <strain evidence="2">Wonlab-2016</strain>
    </source>
</reference>
<dbReference type="EMBL" id="JACVVK020000052">
    <property type="protein sequence ID" value="KAK7498223.1"/>
    <property type="molecule type" value="Genomic_DNA"/>
</dbReference>
<gene>
    <name evidence="2" type="ORF">BaRGS_00010483</name>
</gene>
<feature type="region of interest" description="Disordered" evidence="1">
    <location>
        <begin position="1"/>
        <end position="23"/>
    </location>
</feature>
<keyword evidence="3" id="KW-1185">Reference proteome</keyword>
<sequence>MCSVNGAPAQTVDPHSASAGSTACVSWTGSSRRSLEQICLRDRLLTLQANKRSQSRGAEGLKKPEQLQTRARQSLPPTKFRRDEVQILPSFWT</sequence>
<feature type="compositionally biased region" description="Polar residues" evidence="1">
    <location>
        <begin position="66"/>
        <end position="76"/>
    </location>
</feature>
<dbReference type="Proteomes" id="UP001519460">
    <property type="component" value="Unassembled WGS sequence"/>
</dbReference>
<feature type="region of interest" description="Disordered" evidence="1">
    <location>
        <begin position="50"/>
        <end position="80"/>
    </location>
</feature>
<dbReference type="AlphaFoldDB" id="A0ABD0LG66"/>
<comment type="caution">
    <text evidence="2">The sequence shown here is derived from an EMBL/GenBank/DDBJ whole genome shotgun (WGS) entry which is preliminary data.</text>
</comment>
<evidence type="ECO:0000313" key="3">
    <source>
        <dbReference type="Proteomes" id="UP001519460"/>
    </source>
</evidence>
<evidence type="ECO:0000313" key="2">
    <source>
        <dbReference type="EMBL" id="KAK7498223.1"/>
    </source>
</evidence>
<proteinExistence type="predicted"/>
<organism evidence="2 3">
    <name type="scientific">Batillaria attramentaria</name>
    <dbReference type="NCBI Taxonomy" id="370345"/>
    <lineage>
        <taxon>Eukaryota</taxon>
        <taxon>Metazoa</taxon>
        <taxon>Spiralia</taxon>
        <taxon>Lophotrochozoa</taxon>
        <taxon>Mollusca</taxon>
        <taxon>Gastropoda</taxon>
        <taxon>Caenogastropoda</taxon>
        <taxon>Sorbeoconcha</taxon>
        <taxon>Cerithioidea</taxon>
        <taxon>Batillariidae</taxon>
        <taxon>Batillaria</taxon>
    </lineage>
</organism>
<name>A0ABD0LG66_9CAEN</name>
<evidence type="ECO:0000256" key="1">
    <source>
        <dbReference type="SAM" id="MobiDB-lite"/>
    </source>
</evidence>
<accession>A0ABD0LG66</accession>